<protein>
    <recommendedName>
        <fullName evidence="1">DUF4384 domain-containing protein</fullName>
    </recommendedName>
</protein>
<reference evidence="2 3" key="1">
    <citation type="journal article" date="2016" name="Front. Microbiol.">
        <title>Single-Cell (Meta-)Genomics of a Dimorphic Candidatus Thiomargarita nelsonii Reveals Genomic Plasticity.</title>
        <authorList>
            <person name="Flood B.E."/>
            <person name="Fliss P."/>
            <person name="Jones D.S."/>
            <person name="Dick G.J."/>
            <person name="Jain S."/>
            <person name="Kaster A.K."/>
            <person name="Winkel M."/>
            <person name="Mussmann M."/>
            <person name="Bailey J."/>
        </authorList>
    </citation>
    <scope>NUCLEOTIDE SEQUENCE [LARGE SCALE GENOMIC DNA]</scope>
    <source>
        <strain evidence="2">Hydrate Ridge</strain>
    </source>
</reference>
<dbReference type="EMBL" id="JSZA02000011">
    <property type="protein sequence ID" value="KHD07916.1"/>
    <property type="molecule type" value="Genomic_DNA"/>
</dbReference>
<evidence type="ECO:0000259" key="1">
    <source>
        <dbReference type="Pfam" id="PF14326"/>
    </source>
</evidence>
<organism evidence="2 3">
    <name type="scientific">Candidatus Thiomargarita nelsonii</name>
    <dbReference type="NCBI Taxonomy" id="1003181"/>
    <lineage>
        <taxon>Bacteria</taxon>
        <taxon>Pseudomonadati</taxon>
        <taxon>Pseudomonadota</taxon>
        <taxon>Gammaproteobacteria</taxon>
        <taxon>Thiotrichales</taxon>
        <taxon>Thiotrichaceae</taxon>
        <taxon>Thiomargarita</taxon>
    </lineage>
</organism>
<dbReference type="Pfam" id="PF14326">
    <property type="entry name" value="DUF4384"/>
    <property type="match status" value="1"/>
</dbReference>
<evidence type="ECO:0000313" key="3">
    <source>
        <dbReference type="Proteomes" id="UP000030428"/>
    </source>
</evidence>
<dbReference type="Proteomes" id="UP000030428">
    <property type="component" value="Unassembled WGS sequence"/>
</dbReference>
<accession>A0A0A6RVP1</accession>
<proteinExistence type="predicted"/>
<gene>
    <name evidence="2" type="ORF">PN36_04180</name>
</gene>
<name>A0A0A6RVP1_9GAMM</name>
<keyword evidence="3" id="KW-1185">Reference proteome</keyword>
<feature type="domain" description="DUF4384" evidence="1">
    <location>
        <begin position="11"/>
        <end position="80"/>
    </location>
</feature>
<dbReference type="AlphaFoldDB" id="A0A0A6RVP1"/>
<dbReference type="InterPro" id="IPR025493">
    <property type="entry name" value="DUF4384"/>
</dbReference>
<evidence type="ECO:0000313" key="2">
    <source>
        <dbReference type="EMBL" id="KHD07916.1"/>
    </source>
</evidence>
<comment type="caution">
    <text evidence="2">The sequence shown here is derived from an EMBL/GenBank/DDBJ whole genome shotgun (WGS) entry which is preliminary data.</text>
</comment>
<sequence>MKKDELVSFILHNQSEQDYYYYLLDITPDGAISALFPDSQEREEYALIKAGEKLDLSEEALLLMEHRGAETLKLIASTQPFDVLLLEQESLQRERDRGLNPIEQLLVNAVHGNRGLARVSNTEWVTEQVTLEVK</sequence>